<dbReference type="PANTHER" id="PTHR45864">
    <property type="entry name" value="SLINGSHOT PROTEIN PHOSPHATASE HOMOLOG"/>
    <property type="match status" value="1"/>
</dbReference>
<dbReference type="InterPro" id="IPR029058">
    <property type="entry name" value="AB_hydrolase_fold"/>
</dbReference>
<evidence type="ECO:0000256" key="10">
    <source>
        <dbReference type="ARBA" id="ARBA00023212"/>
    </source>
</evidence>
<dbReference type="InterPro" id="IPR043587">
    <property type="entry name" value="Phosphatase_SSH-like"/>
</dbReference>
<dbReference type="InterPro" id="IPR000340">
    <property type="entry name" value="Dual-sp_phosphatase_cat-dom"/>
</dbReference>
<dbReference type="AlphaFoldDB" id="A0A813VH41"/>
<dbReference type="GO" id="GO:0030837">
    <property type="term" value="P:negative regulation of actin filament polymerization"/>
    <property type="evidence" value="ECO:0007669"/>
    <property type="project" value="InterPro"/>
</dbReference>
<dbReference type="GO" id="GO:0004722">
    <property type="term" value="F:protein serine/threonine phosphatase activity"/>
    <property type="evidence" value="ECO:0007669"/>
    <property type="project" value="UniProtKB-EC"/>
</dbReference>
<dbReference type="GO" id="GO:0005856">
    <property type="term" value="C:cytoskeleton"/>
    <property type="evidence" value="ECO:0007669"/>
    <property type="project" value="UniProtKB-SubCell"/>
</dbReference>
<name>A0A813VH41_ADIRI</name>
<dbReference type="Gene3D" id="3.40.50.1820">
    <property type="entry name" value="alpha/beta hydrolase"/>
    <property type="match status" value="1"/>
</dbReference>
<comment type="similarity">
    <text evidence="3">Belongs to the protein-tyrosine phosphatase family.</text>
</comment>
<dbReference type="InterPro" id="IPR000734">
    <property type="entry name" value="TAG_lipase"/>
</dbReference>
<evidence type="ECO:0000256" key="4">
    <source>
        <dbReference type="ARBA" id="ARBA00010701"/>
    </source>
</evidence>
<evidence type="ECO:0000256" key="11">
    <source>
        <dbReference type="ARBA" id="ARBA00048336"/>
    </source>
</evidence>
<dbReference type="PROSITE" id="PS50054">
    <property type="entry name" value="TYR_PHOSPHATASE_DUAL"/>
    <property type="match status" value="1"/>
</dbReference>
<evidence type="ECO:0000256" key="1">
    <source>
        <dbReference type="ARBA" id="ARBA00004245"/>
    </source>
</evidence>
<dbReference type="SUPFAM" id="SSF52799">
    <property type="entry name" value="(Phosphotyrosine protein) phosphatases II"/>
    <property type="match status" value="1"/>
</dbReference>
<comment type="catalytic activity">
    <reaction evidence="11">
        <text>O-phospho-L-threonyl-[protein] + H2O = L-threonyl-[protein] + phosphate</text>
        <dbReference type="Rhea" id="RHEA:47004"/>
        <dbReference type="Rhea" id="RHEA-COMP:11060"/>
        <dbReference type="Rhea" id="RHEA-COMP:11605"/>
        <dbReference type="ChEBI" id="CHEBI:15377"/>
        <dbReference type="ChEBI" id="CHEBI:30013"/>
        <dbReference type="ChEBI" id="CHEBI:43474"/>
        <dbReference type="ChEBI" id="CHEBI:61977"/>
        <dbReference type="EC" id="3.1.3.16"/>
    </reaction>
</comment>
<dbReference type="InterPro" id="IPR014876">
    <property type="entry name" value="DEK_C"/>
</dbReference>
<evidence type="ECO:0000313" key="16">
    <source>
        <dbReference type="EMBL" id="CAF0840748.1"/>
    </source>
</evidence>
<feature type="signal peptide" evidence="12">
    <location>
        <begin position="1"/>
        <end position="22"/>
    </location>
</feature>
<dbReference type="GO" id="GO:0006629">
    <property type="term" value="P:lipid metabolic process"/>
    <property type="evidence" value="ECO:0007669"/>
    <property type="project" value="InterPro"/>
</dbReference>
<accession>A0A813VH41</accession>
<dbReference type="Gene3D" id="3.90.190.10">
    <property type="entry name" value="Protein tyrosine phosphatase superfamily"/>
    <property type="match status" value="1"/>
</dbReference>
<keyword evidence="9" id="KW-0904">Protein phosphatase</keyword>
<dbReference type="SMART" id="SM00195">
    <property type="entry name" value="DSPc"/>
    <property type="match status" value="1"/>
</dbReference>
<protein>
    <recommendedName>
        <fullName evidence="5">protein-serine/threonine phosphatase</fullName>
        <ecNumber evidence="5">3.1.3.16</ecNumber>
    </recommendedName>
</protein>
<dbReference type="FunFam" id="3.90.190.10:FF:000004">
    <property type="entry name" value="Protein phosphatase Slingshot homolog 2"/>
    <property type="match status" value="1"/>
</dbReference>
<dbReference type="Proteomes" id="UP000663852">
    <property type="component" value="Unassembled WGS sequence"/>
</dbReference>
<feature type="domain" description="Tyrosine specific protein phosphatases" evidence="14">
    <location>
        <begin position="819"/>
        <end position="876"/>
    </location>
</feature>
<keyword evidence="12" id="KW-0732">Signal</keyword>
<comment type="similarity">
    <text evidence="4">Belongs to the AB hydrolase superfamily. Lipase family.</text>
</comment>
<evidence type="ECO:0000256" key="12">
    <source>
        <dbReference type="SAM" id="SignalP"/>
    </source>
</evidence>
<reference evidence="16" key="1">
    <citation type="submission" date="2021-02" db="EMBL/GenBank/DDBJ databases">
        <authorList>
            <person name="Nowell W R."/>
        </authorList>
    </citation>
    <scope>NUCLEOTIDE SEQUENCE</scope>
</reference>
<dbReference type="InterPro" id="IPR000387">
    <property type="entry name" value="Tyr_Pase_dom"/>
</dbReference>
<dbReference type="OrthoDB" id="199913at2759"/>
<dbReference type="EC" id="3.1.3.16" evidence="5"/>
<dbReference type="PROSITE" id="PS00383">
    <property type="entry name" value="TYR_PHOSPHATASE_1"/>
    <property type="match status" value="1"/>
</dbReference>
<feature type="domain" description="Tyrosine-protein phosphatase" evidence="13">
    <location>
        <begin position="757"/>
        <end position="898"/>
    </location>
</feature>
<keyword evidence="6" id="KW-0963">Cytoplasm</keyword>
<keyword evidence="10" id="KW-0206">Cytoskeleton</keyword>
<dbReference type="PROSITE" id="PS50056">
    <property type="entry name" value="TYR_PHOSPHATASE_2"/>
    <property type="match status" value="1"/>
</dbReference>
<dbReference type="GO" id="GO:0005576">
    <property type="term" value="C:extracellular region"/>
    <property type="evidence" value="ECO:0007669"/>
    <property type="project" value="UniProtKB-SubCell"/>
</dbReference>
<keyword evidence="7" id="KW-0964">Secreted</keyword>
<evidence type="ECO:0000313" key="17">
    <source>
        <dbReference type="Proteomes" id="UP000663852"/>
    </source>
</evidence>
<dbReference type="GO" id="GO:0016298">
    <property type="term" value="F:lipase activity"/>
    <property type="evidence" value="ECO:0007669"/>
    <property type="project" value="InterPro"/>
</dbReference>
<dbReference type="GO" id="GO:0003779">
    <property type="term" value="F:actin binding"/>
    <property type="evidence" value="ECO:0007669"/>
    <property type="project" value="InterPro"/>
</dbReference>
<evidence type="ECO:0000256" key="9">
    <source>
        <dbReference type="ARBA" id="ARBA00022912"/>
    </source>
</evidence>
<dbReference type="InterPro" id="IPR029021">
    <property type="entry name" value="Prot-tyrosine_phosphatase-like"/>
</dbReference>
<evidence type="ECO:0000256" key="7">
    <source>
        <dbReference type="ARBA" id="ARBA00022525"/>
    </source>
</evidence>
<dbReference type="Pfam" id="PF00151">
    <property type="entry name" value="Lipase"/>
    <property type="match status" value="1"/>
</dbReference>
<sequence>MYSEASLCCLLVTVLTFHTNNARLIPFQHLANKPLAIDAISMNNLPIRSPDATVAKRQTTSPPKANTTICYPLVGCFDNNDPFNNAGLEVPQSPELVDTAFLFFTQDSPTNPEFLSYEDDSSILKADINPSRWLRIIIHGFTNNRDSVWMAKLKNELLNLKNAELSDVILVDWGNGAKFPFYANAASNTRLVGKQIGLLLEKLQQLKGVSLDKVHCIGHSLGAHTCGQASNAVNNQLARISGLDPAGPLFSGKKTAVRLDKDDAKFVDVIHSNTEIALGLGLGSAEESGHIDFYANGGQSQPGCPSVGALIGGVIGGQSEAAYEQASCSHSRSHGYYIESIHSECPYTAFPCHDFNSFMDGKCLVCPITGCAQMGFYSIYSLGRGKMYSTTKSSSPFCGYHYFVELVLDRDMAKTSGEVFVAIFSDYEMLANVSMTGKSNADIKAGDILRHVFSYQSDLGKVDYAEIYFNKAKQFFGWGGQKGNEIVVSRARLRSLEDTLVYSGRCDTSENVIITVKKKYERIQYLLFYSIVYRQANKRFSRIPTDKVDSCHHVNRIPHLSLIYKFLQVNHRVTFIIPLKGNCRYLVVITCTENDESAILGLSLDTNRIALDSIIPISIDFNVSLNGNGGFNIISNDQYHTFQPINLHALWITYQTLQNLFRQTRCSNDFAHRWLEEYYNQKLQSKQKPSRHIISNGDIIHTRIYTKLKEIMLEVDLDDVTTKFLHERLENAFGMSLFAHKQYIDTIMLEILAQMDKATEILPYLYLGSEWNASNFEELKARGIGYVLNVSCEIENFFPEHFQYLNIRVRDHDNVDLLKEWERTYRFMKEAKTNHRGCLVHCKMGISRSASTVIAYLMKEYNQTLTTAFEHVKTRRSCVQPNDGFRNQLVVYEGILAAKRTFPSK</sequence>
<evidence type="ECO:0000256" key="2">
    <source>
        <dbReference type="ARBA" id="ARBA00004613"/>
    </source>
</evidence>
<evidence type="ECO:0000256" key="8">
    <source>
        <dbReference type="ARBA" id="ARBA00022801"/>
    </source>
</evidence>
<organism evidence="16 17">
    <name type="scientific">Adineta ricciae</name>
    <name type="common">Rotifer</name>
    <dbReference type="NCBI Taxonomy" id="249248"/>
    <lineage>
        <taxon>Eukaryota</taxon>
        <taxon>Metazoa</taxon>
        <taxon>Spiralia</taxon>
        <taxon>Gnathifera</taxon>
        <taxon>Rotifera</taxon>
        <taxon>Eurotatoria</taxon>
        <taxon>Bdelloidea</taxon>
        <taxon>Adinetida</taxon>
        <taxon>Adinetidae</taxon>
        <taxon>Adineta</taxon>
    </lineage>
</organism>
<evidence type="ECO:0000256" key="6">
    <source>
        <dbReference type="ARBA" id="ARBA00022490"/>
    </source>
</evidence>
<dbReference type="InterPro" id="IPR020422">
    <property type="entry name" value="TYR_PHOSPHATASE_DUAL_dom"/>
</dbReference>
<dbReference type="PROSITE" id="PS51998">
    <property type="entry name" value="DEK_C"/>
    <property type="match status" value="1"/>
</dbReference>
<keyword evidence="8" id="KW-0378">Hydrolase</keyword>
<dbReference type="InterPro" id="IPR013818">
    <property type="entry name" value="Lipase"/>
</dbReference>
<evidence type="ECO:0000259" key="15">
    <source>
        <dbReference type="PROSITE" id="PS51998"/>
    </source>
</evidence>
<evidence type="ECO:0000259" key="14">
    <source>
        <dbReference type="PROSITE" id="PS50056"/>
    </source>
</evidence>
<dbReference type="InterPro" id="IPR016130">
    <property type="entry name" value="Tyr_Pase_AS"/>
</dbReference>
<dbReference type="SUPFAM" id="SSF109715">
    <property type="entry name" value="DEK C-terminal domain"/>
    <property type="match status" value="1"/>
</dbReference>
<dbReference type="Pfam" id="PF23040">
    <property type="entry name" value="PH_SSH1-like_1st"/>
    <property type="match status" value="1"/>
</dbReference>
<gene>
    <name evidence="16" type="ORF">EDS130_LOCUS6823</name>
</gene>
<dbReference type="InterPro" id="IPR043588">
    <property type="entry name" value="SSH-N"/>
</dbReference>
<proteinExistence type="inferred from homology"/>
<comment type="caution">
    <text evidence="16">The sequence shown here is derived from an EMBL/GenBank/DDBJ whole genome shotgun (WGS) entry which is preliminary data.</text>
</comment>
<comment type="subcellular location">
    <subcellularLocation>
        <location evidence="1">Cytoplasm</location>
        <location evidence="1">Cytoskeleton</location>
    </subcellularLocation>
    <subcellularLocation>
        <location evidence="2">Secreted</location>
    </subcellularLocation>
</comment>
<dbReference type="SUPFAM" id="SSF53474">
    <property type="entry name" value="alpha/beta-Hydrolases"/>
    <property type="match status" value="1"/>
</dbReference>
<dbReference type="PANTHER" id="PTHR45864:SF2">
    <property type="entry name" value="PROTEIN PHOSPHATASE SLINGSHOT"/>
    <property type="match status" value="1"/>
</dbReference>
<evidence type="ECO:0000259" key="13">
    <source>
        <dbReference type="PROSITE" id="PS50054"/>
    </source>
</evidence>
<dbReference type="PRINTS" id="PR00821">
    <property type="entry name" value="TAGLIPASE"/>
</dbReference>
<dbReference type="Pfam" id="PF00782">
    <property type="entry name" value="DSPc"/>
    <property type="match status" value="1"/>
</dbReference>
<evidence type="ECO:0000256" key="5">
    <source>
        <dbReference type="ARBA" id="ARBA00013081"/>
    </source>
</evidence>
<dbReference type="EMBL" id="CAJNOJ010000020">
    <property type="protein sequence ID" value="CAF0840748.1"/>
    <property type="molecule type" value="Genomic_DNA"/>
</dbReference>
<dbReference type="Pfam" id="PF08766">
    <property type="entry name" value="DEK_C"/>
    <property type="match status" value="1"/>
</dbReference>
<dbReference type="InterPro" id="IPR033906">
    <property type="entry name" value="Lipase_N"/>
</dbReference>
<feature type="chain" id="PRO_5032417867" description="protein-serine/threonine phosphatase" evidence="12">
    <location>
        <begin position="23"/>
        <end position="905"/>
    </location>
</feature>
<evidence type="ECO:0000256" key="3">
    <source>
        <dbReference type="ARBA" id="ARBA00009580"/>
    </source>
</evidence>
<feature type="domain" description="DEK-C" evidence="15">
    <location>
        <begin position="698"/>
        <end position="753"/>
    </location>
</feature>
<dbReference type="CDD" id="cd00707">
    <property type="entry name" value="Pancreat_lipase_like"/>
    <property type="match status" value="1"/>
</dbReference>